<keyword evidence="3" id="KW-1003">Cell membrane</keyword>
<feature type="transmembrane region" description="Helical" evidence="7">
    <location>
        <begin position="12"/>
        <end position="31"/>
    </location>
</feature>
<evidence type="ECO:0000256" key="5">
    <source>
        <dbReference type="ARBA" id="ARBA00022989"/>
    </source>
</evidence>
<feature type="domain" description="Acyltransferase 3" evidence="8">
    <location>
        <begin position="9"/>
        <end position="324"/>
    </location>
</feature>
<dbReference type="GO" id="GO:0009246">
    <property type="term" value="P:enterobacterial common antigen biosynthetic process"/>
    <property type="evidence" value="ECO:0007669"/>
    <property type="project" value="TreeGrafter"/>
</dbReference>
<accession>A0A7I8DLK8</accession>
<protein>
    <recommendedName>
        <fullName evidence="8">Acyltransferase 3 domain-containing protein</fullName>
    </recommendedName>
</protein>
<feature type="transmembrane region" description="Helical" evidence="7">
    <location>
        <begin position="119"/>
        <end position="139"/>
    </location>
</feature>
<keyword evidence="10" id="KW-1185">Reference proteome</keyword>
<name>A0A7I8DLK8_9FIRM</name>
<dbReference type="AlphaFoldDB" id="A0A7I8DLK8"/>
<feature type="transmembrane region" description="Helical" evidence="7">
    <location>
        <begin position="216"/>
        <end position="237"/>
    </location>
</feature>
<evidence type="ECO:0000313" key="10">
    <source>
        <dbReference type="Proteomes" id="UP000515703"/>
    </source>
</evidence>
<feature type="transmembrane region" description="Helical" evidence="7">
    <location>
        <begin position="81"/>
        <end position="99"/>
    </location>
</feature>
<dbReference type="GO" id="GO:0016413">
    <property type="term" value="F:O-acetyltransferase activity"/>
    <property type="evidence" value="ECO:0007669"/>
    <property type="project" value="TreeGrafter"/>
</dbReference>
<sequence>MGESRKYPRIDAFRLIAALFVIAIHTSPLRSYSPYGDFIVTRVLGRVAVPFFFMVSGFFLYNSKEIGTSKILNFIKKTTFLYVISILLYLPVNWYMGYFKGKMLAFRLLRDIVIDGTMYHLWYLPAAITGAAISFWCLRLLGLRKALIVTGLLYLLGLLGDSYYGLIENIPGLGSFYMGLFHIMDYTRNGFFMAPLFFLLGAVIRKYRKTAEKISIWMLLCGILLMTLEATILRDIGVMRHDSMYISLPLVMFFLFLLLLKKEGREFKSFRTISMAVYIIHPLVIIAVRGISKPLKLTEYTVNNSLIHFLVVAAGSFLAGIVYYLAANKLTKERGRTHVVYENNK</sequence>
<gene>
    <name evidence="9" type="ORF">bsdcttw_22910</name>
</gene>
<comment type="subcellular location">
    <subcellularLocation>
        <location evidence="1">Cell membrane</location>
        <topology evidence="1">Multi-pass membrane protein</topology>
    </subcellularLocation>
</comment>
<evidence type="ECO:0000256" key="2">
    <source>
        <dbReference type="ARBA" id="ARBA00007400"/>
    </source>
</evidence>
<evidence type="ECO:0000256" key="4">
    <source>
        <dbReference type="ARBA" id="ARBA00022692"/>
    </source>
</evidence>
<feature type="transmembrane region" description="Helical" evidence="7">
    <location>
        <begin position="43"/>
        <end position="61"/>
    </location>
</feature>
<evidence type="ECO:0000313" key="9">
    <source>
        <dbReference type="EMBL" id="BCJ99250.1"/>
    </source>
</evidence>
<evidence type="ECO:0000259" key="8">
    <source>
        <dbReference type="Pfam" id="PF01757"/>
    </source>
</evidence>
<feature type="transmembrane region" description="Helical" evidence="7">
    <location>
        <begin position="186"/>
        <end position="204"/>
    </location>
</feature>
<feature type="transmembrane region" description="Helical" evidence="7">
    <location>
        <begin position="306"/>
        <end position="326"/>
    </location>
</feature>
<keyword evidence="6 7" id="KW-0472">Membrane</keyword>
<dbReference type="Pfam" id="PF01757">
    <property type="entry name" value="Acyl_transf_3"/>
    <property type="match status" value="1"/>
</dbReference>
<feature type="transmembrane region" description="Helical" evidence="7">
    <location>
        <begin position="272"/>
        <end position="291"/>
    </location>
</feature>
<dbReference type="KEGG" id="acht:bsdcttw_22910"/>
<organism evidence="9 10">
    <name type="scientific">Anaerocolumna chitinilytica</name>
    <dbReference type="NCBI Taxonomy" id="1727145"/>
    <lineage>
        <taxon>Bacteria</taxon>
        <taxon>Bacillati</taxon>
        <taxon>Bacillota</taxon>
        <taxon>Clostridia</taxon>
        <taxon>Lachnospirales</taxon>
        <taxon>Lachnospiraceae</taxon>
        <taxon>Anaerocolumna</taxon>
    </lineage>
</organism>
<feature type="transmembrane region" description="Helical" evidence="7">
    <location>
        <begin position="243"/>
        <end position="260"/>
    </location>
</feature>
<feature type="transmembrane region" description="Helical" evidence="7">
    <location>
        <begin position="146"/>
        <end position="166"/>
    </location>
</feature>
<keyword evidence="5 7" id="KW-1133">Transmembrane helix</keyword>
<evidence type="ECO:0000256" key="1">
    <source>
        <dbReference type="ARBA" id="ARBA00004651"/>
    </source>
</evidence>
<evidence type="ECO:0000256" key="7">
    <source>
        <dbReference type="SAM" id="Phobius"/>
    </source>
</evidence>
<dbReference type="GO" id="GO:0005886">
    <property type="term" value="C:plasma membrane"/>
    <property type="evidence" value="ECO:0007669"/>
    <property type="project" value="UniProtKB-SubCell"/>
</dbReference>
<proteinExistence type="inferred from homology"/>
<evidence type="ECO:0000256" key="3">
    <source>
        <dbReference type="ARBA" id="ARBA00022475"/>
    </source>
</evidence>
<dbReference type="PANTHER" id="PTHR40074">
    <property type="entry name" value="O-ACETYLTRANSFERASE WECH"/>
    <property type="match status" value="1"/>
</dbReference>
<dbReference type="PANTHER" id="PTHR40074:SF2">
    <property type="entry name" value="O-ACETYLTRANSFERASE WECH"/>
    <property type="match status" value="1"/>
</dbReference>
<evidence type="ECO:0000256" key="6">
    <source>
        <dbReference type="ARBA" id="ARBA00023136"/>
    </source>
</evidence>
<dbReference type="Proteomes" id="UP000515703">
    <property type="component" value="Chromosome"/>
</dbReference>
<dbReference type="InterPro" id="IPR002656">
    <property type="entry name" value="Acyl_transf_3_dom"/>
</dbReference>
<comment type="similarity">
    <text evidence="2">Belongs to the acyltransferase 3 family.</text>
</comment>
<reference evidence="9 10" key="1">
    <citation type="submission" date="2020-08" db="EMBL/GenBank/DDBJ databases">
        <title>Draft genome sequencing of an Anaerocolumna strain isolated from anoxic soil subjected to BSD treatment.</title>
        <authorList>
            <person name="Uek A."/>
            <person name="Tonouchi A."/>
        </authorList>
    </citation>
    <scope>NUCLEOTIDE SEQUENCE [LARGE SCALE GENOMIC DNA]</scope>
    <source>
        <strain evidence="9 10">CTTW</strain>
    </source>
</reference>
<reference evidence="9 10" key="2">
    <citation type="submission" date="2020-08" db="EMBL/GenBank/DDBJ databases">
        <authorList>
            <person name="Ueki A."/>
            <person name="Tonouchi A."/>
        </authorList>
    </citation>
    <scope>NUCLEOTIDE SEQUENCE [LARGE SCALE GENOMIC DNA]</scope>
    <source>
        <strain evidence="9 10">CTTW</strain>
    </source>
</reference>
<dbReference type="EMBL" id="AP023368">
    <property type="protein sequence ID" value="BCJ99250.1"/>
    <property type="molecule type" value="Genomic_DNA"/>
</dbReference>
<keyword evidence="4 7" id="KW-0812">Transmembrane</keyword>
<dbReference type="RefSeq" id="WP_185259518.1">
    <property type="nucleotide sequence ID" value="NZ_AP023368.1"/>
</dbReference>